<comment type="caution">
    <text evidence="3">The sequence shown here is derived from an EMBL/GenBank/DDBJ whole genome shotgun (WGS) entry which is preliminary data.</text>
</comment>
<dbReference type="AlphaFoldDB" id="A0A8H7PL40"/>
<dbReference type="Proteomes" id="UP000654370">
    <property type="component" value="Unassembled WGS sequence"/>
</dbReference>
<dbReference type="SUPFAM" id="SSF53474">
    <property type="entry name" value="alpha/beta-Hydrolases"/>
    <property type="match status" value="1"/>
</dbReference>
<name>A0A8H7PL40_MORIS</name>
<feature type="domain" description="KANL3/Tex30 alpha/beta hydrolase-like" evidence="2">
    <location>
        <begin position="34"/>
        <end position="246"/>
    </location>
</feature>
<dbReference type="InterPro" id="IPR026555">
    <property type="entry name" value="NSL3/Tex30"/>
</dbReference>
<dbReference type="InterPro" id="IPR029058">
    <property type="entry name" value="AB_hydrolase_fold"/>
</dbReference>
<evidence type="ECO:0000313" key="3">
    <source>
        <dbReference type="EMBL" id="KAG2175444.1"/>
    </source>
</evidence>
<protein>
    <recommendedName>
        <fullName evidence="2">KANL3/Tex30 alpha/beta hydrolase-like domain-containing protein</fullName>
    </recommendedName>
</protein>
<dbReference type="Gene3D" id="3.40.50.1820">
    <property type="entry name" value="alpha/beta hydrolase"/>
    <property type="match status" value="1"/>
</dbReference>
<feature type="compositionally biased region" description="Basic and acidic residues" evidence="1">
    <location>
        <begin position="133"/>
        <end position="154"/>
    </location>
</feature>
<evidence type="ECO:0000313" key="4">
    <source>
        <dbReference type="Proteomes" id="UP000654370"/>
    </source>
</evidence>
<dbReference type="EMBL" id="JAEPQZ010000011">
    <property type="protein sequence ID" value="KAG2175444.1"/>
    <property type="molecule type" value="Genomic_DNA"/>
</dbReference>
<accession>A0A8H7PL40</accession>
<proteinExistence type="predicted"/>
<reference evidence="3" key="1">
    <citation type="submission" date="2020-12" db="EMBL/GenBank/DDBJ databases">
        <title>Metabolic potential, ecology and presence of endohyphal bacteria is reflected in genomic diversity of Mucoromycotina.</title>
        <authorList>
            <person name="Muszewska A."/>
            <person name="Okrasinska A."/>
            <person name="Steczkiewicz K."/>
            <person name="Drgas O."/>
            <person name="Orlowska M."/>
            <person name="Perlinska-Lenart U."/>
            <person name="Aleksandrzak-Piekarczyk T."/>
            <person name="Szatraj K."/>
            <person name="Zielenkiewicz U."/>
            <person name="Pilsyk S."/>
            <person name="Malc E."/>
            <person name="Mieczkowski P."/>
            <person name="Kruszewska J.S."/>
            <person name="Biernat P."/>
            <person name="Pawlowska J."/>
        </authorList>
    </citation>
    <scope>NUCLEOTIDE SEQUENCE</scope>
    <source>
        <strain evidence="3">WA0000067209</strain>
    </source>
</reference>
<feature type="region of interest" description="Disordered" evidence="1">
    <location>
        <begin position="133"/>
        <end position="157"/>
    </location>
</feature>
<dbReference type="InterPro" id="IPR046879">
    <property type="entry name" value="KANL3/Tex30_Abhydrolase"/>
</dbReference>
<keyword evidence="4" id="KW-1185">Reference proteome</keyword>
<evidence type="ECO:0000256" key="1">
    <source>
        <dbReference type="SAM" id="MobiDB-lite"/>
    </source>
</evidence>
<gene>
    <name evidence="3" type="ORF">INT43_001091</name>
</gene>
<dbReference type="Pfam" id="PF20408">
    <property type="entry name" value="Abhydrolase_11"/>
    <property type="match status" value="1"/>
</dbReference>
<sequence>MTNTKLSVPHERNGKSSPVPVVIDYPDSQEKVTTAIVLTHGASGDYSSGNLPLLAESLAGHGYAIIRCSLTTVNMAIRVDAMRSVLSYLFEDDSKNSKVDPVVSKLRTSITKIFIGGHSMGARVVVSIAGEQSKDETTSSKKAKSDKSESKKDTNGGFAHKLHGVITFSYPLHPPGKQAQLRDQILFDLPETCNILMLSGTKDPFGEVPLMSKVQDKMTCSLTAVRIEKAGHSLMPGKSKKIDKNTKNTQEETLLGSIADRIDKWIKNIDNDKESTAGNKRKRDSKKVYENMEIGFANDVWKVSYLKAIK</sequence>
<dbReference type="PANTHER" id="PTHR13136:SF11">
    <property type="entry name" value="TESTIS-EXPRESSED PROTEIN 30"/>
    <property type="match status" value="1"/>
</dbReference>
<dbReference type="PANTHER" id="PTHR13136">
    <property type="entry name" value="TESTIS DEVELOPMENT PROTEIN PRTD"/>
    <property type="match status" value="1"/>
</dbReference>
<evidence type="ECO:0000259" key="2">
    <source>
        <dbReference type="Pfam" id="PF20408"/>
    </source>
</evidence>
<feature type="region of interest" description="Disordered" evidence="1">
    <location>
        <begin position="1"/>
        <end position="20"/>
    </location>
</feature>
<organism evidence="3 4">
    <name type="scientific">Mortierella isabellina</name>
    <name type="common">Filamentous fungus</name>
    <name type="synonym">Umbelopsis isabellina</name>
    <dbReference type="NCBI Taxonomy" id="91625"/>
    <lineage>
        <taxon>Eukaryota</taxon>
        <taxon>Fungi</taxon>
        <taxon>Fungi incertae sedis</taxon>
        <taxon>Mucoromycota</taxon>
        <taxon>Mucoromycotina</taxon>
        <taxon>Umbelopsidomycetes</taxon>
        <taxon>Umbelopsidales</taxon>
        <taxon>Umbelopsidaceae</taxon>
        <taxon>Umbelopsis</taxon>
    </lineage>
</organism>
<dbReference type="OrthoDB" id="6415022at2759"/>